<reference evidence="1" key="1">
    <citation type="submission" date="2022-03" db="EMBL/GenBank/DDBJ databases">
        <authorList>
            <person name="Martin C."/>
        </authorList>
    </citation>
    <scope>NUCLEOTIDE SEQUENCE</scope>
</reference>
<organism evidence="1 2">
    <name type="scientific">Owenia fusiformis</name>
    <name type="common">Polychaete worm</name>
    <dbReference type="NCBI Taxonomy" id="6347"/>
    <lineage>
        <taxon>Eukaryota</taxon>
        <taxon>Metazoa</taxon>
        <taxon>Spiralia</taxon>
        <taxon>Lophotrochozoa</taxon>
        <taxon>Annelida</taxon>
        <taxon>Polychaeta</taxon>
        <taxon>Sedentaria</taxon>
        <taxon>Canalipalpata</taxon>
        <taxon>Sabellida</taxon>
        <taxon>Oweniida</taxon>
        <taxon>Oweniidae</taxon>
        <taxon>Owenia</taxon>
    </lineage>
</organism>
<dbReference type="EMBL" id="CAIIXF020000005">
    <property type="protein sequence ID" value="CAH1784683.1"/>
    <property type="molecule type" value="Genomic_DNA"/>
</dbReference>
<keyword evidence="2" id="KW-1185">Reference proteome</keyword>
<sequence>MVNIKHRNSCVVSIRKRKMWQHKINHLTVICTASLLLWGYTSGRPAASMEALETLQDAIARFELNNKRESLGDVDCSMEEVDSLECQQQRHRTRITRIITHLRNPNQRDIFQRPSFIQERGIFKTQHTKNLGGFRTFQESSKDNKPMETIKKPKHEFKDRNEAIGESTKREAPKRIHCPSWMSNVMCYSYIMLKLRP</sequence>
<comment type="caution">
    <text evidence="1">The sequence shown here is derived from an EMBL/GenBank/DDBJ whole genome shotgun (WGS) entry which is preliminary data.</text>
</comment>
<dbReference type="AlphaFoldDB" id="A0A8J1T5X8"/>
<dbReference type="Proteomes" id="UP000749559">
    <property type="component" value="Unassembled WGS sequence"/>
</dbReference>
<evidence type="ECO:0000313" key="2">
    <source>
        <dbReference type="Proteomes" id="UP000749559"/>
    </source>
</evidence>
<evidence type="ECO:0000313" key="1">
    <source>
        <dbReference type="EMBL" id="CAH1784683.1"/>
    </source>
</evidence>
<proteinExistence type="predicted"/>
<accession>A0A8J1T5X8</accession>
<protein>
    <submittedName>
        <fullName evidence="1">Uncharacterized protein</fullName>
    </submittedName>
</protein>
<gene>
    <name evidence="1" type="ORF">OFUS_LOCUS10837</name>
</gene>
<name>A0A8J1T5X8_OWEFU</name>